<reference evidence="7 8" key="1">
    <citation type="submission" date="2020-08" db="EMBL/GenBank/DDBJ databases">
        <title>Genome public.</title>
        <authorList>
            <person name="Liu C."/>
            <person name="Sun Q."/>
        </authorList>
    </citation>
    <scope>NUCLEOTIDE SEQUENCE [LARGE SCALE GENOMIC DNA]</scope>
    <source>
        <strain evidence="7 8">NSJ-71</strain>
    </source>
</reference>
<dbReference type="Pfam" id="PF13180">
    <property type="entry name" value="PDZ_2"/>
    <property type="match status" value="1"/>
</dbReference>
<feature type="compositionally biased region" description="Polar residues" evidence="4">
    <location>
        <begin position="17"/>
        <end position="29"/>
    </location>
</feature>
<feature type="region of interest" description="Disordered" evidence="4">
    <location>
        <begin position="117"/>
        <end position="148"/>
    </location>
</feature>
<dbReference type="RefSeq" id="WP_186936332.1">
    <property type="nucleotide sequence ID" value="NZ_JACOPS010000006.1"/>
</dbReference>
<name>A0ABR7HNR1_9FIRM</name>
<dbReference type="InterPro" id="IPR009003">
    <property type="entry name" value="Peptidase_S1_PA"/>
</dbReference>
<dbReference type="PROSITE" id="PS50106">
    <property type="entry name" value="PDZ"/>
    <property type="match status" value="1"/>
</dbReference>
<dbReference type="InterPro" id="IPR043504">
    <property type="entry name" value="Peptidase_S1_PA_chymotrypsin"/>
</dbReference>
<evidence type="ECO:0000259" key="6">
    <source>
        <dbReference type="PROSITE" id="PS50106"/>
    </source>
</evidence>
<keyword evidence="5" id="KW-0472">Membrane</keyword>
<sequence>MLDNKNPNEFNDIYSGNAENTPESNTDIPQKNAEASYEWNSDKSDNKSDSTEYHYSYVNGNNKDASHNPNRYNEPTQYSSQNTSSGYSNNYQNPNTNAYDNYQSNGYTAQNQQSQNVYNSQPYGTAPNHSANAKPPKAKKPKKQRKPISRGGIAIALAVTMVFSCGLGFGGGYFANKVNTSTSGSLNITKTSNSGTTTTASSTSKANSTSEIVKKTADSVVEISTESVVTGSFAQQYVQQGAGSGVIISQDGYILTNNHVINGANSVKVRLRDGTEYDATIIGSDSDNDIALLKVSATGLSPATFGDSNSLAVGDYVVAIGNPLGELGGTVTDGIISALARKVTIEDTQMTLLQTNAQVNPGNSGGGLFNANGELVGIVNAKQSATEVEGIAFAIPINNVLDILSDLKEYGYVTGKVDLGIDFTDITSDETAFYYGVNQTGCYVLSVDSGSNAEKAGVTRGDLVTKVNDTDVSSSSDITTALEKAEVGDTVTFTVSRRGTSKTISFVLEEYIPAVSNSQITNGSQKSTTPTSDSENSTGDDSIWSQMFGW</sequence>
<organism evidence="7 8">
    <name type="scientific">Ruminococcus intestinalis</name>
    <dbReference type="NCBI Taxonomy" id="2763066"/>
    <lineage>
        <taxon>Bacteria</taxon>
        <taxon>Bacillati</taxon>
        <taxon>Bacillota</taxon>
        <taxon>Clostridia</taxon>
        <taxon>Eubacteriales</taxon>
        <taxon>Oscillospiraceae</taxon>
        <taxon>Ruminococcus</taxon>
    </lineage>
</organism>
<proteinExistence type="inferred from homology"/>
<feature type="compositionally biased region" description="Basic residues" evidence="4">
    <location>
        <begin position="136"/>
        <end position="148"/>
    </location>
</feature>
<keyword evidence="2" id="KW-0645">Protease</keyword>
<evidence type="ECO:0000256" key="2">
    <source>
        <dbReference type="ARBA" id="ARBA00022670"/>
    </source>
</evidence>
<evidence type="ECO:0000256" key="5">
    <source>
        <dbReference type="SAM" id="Phobius"/>
    </source>
</evidence>
<dbReference type="Gene3D" id="2.30.42.10">
    <property type="match status" value="1"/>
</dbReference>
<evidence type="ECO:0000313" key="7">
    <source>
        <dbReference type="EMBL" id="MBC5729117.1"/>
    </source>
</evidence>
<evidence type="ECO:0000256" key="1">
    <source>
        <dbReference type="ARBA" id="ARBA00010541"/>
    </source>
</evidence>
<evidence type="ECO:0000256" key="4">
    <source>
        <dbReference type="SAM" id="MobiDB-lite"/>
    </source>
</evidence>
<dbReference type="InterPro" id="IPR036034">
    <property type="entry name" value="PDZ_sf"/>
</dbReference>
<dbReference type="PANTHER" id="PTHR43343">
    <property type="entry name" value="PEPTIDASE S12"/>
    <property type="match status" value="1"/>
</dbReference>
<dbReference type="Pfam" id="PF13365">
    <property type="entry name" value="Trypsin_2"/>
    <property type="match status" value="1"/>
</dbReference>
<feature type="region of interest" description="Disordered" evidence="4">
    <location>
        <begin position="185"/>
        <end position="207"/>
    </location>
</feature>
<comment type="caution">
    <text evidence="7">The sequence shown here is derived from an EMBL/GenBank/DDBJ whole genome shotgun (WGS) entry which is preliminary data.</text>
</comment>
<gene>
    <name evidence="7" type="ORF">H8R91_11410</name>
</gene>
<feature type="compositionally biased region" description="Basic and acidic residues" evidence="4">
    <location>
        <begin position="40"/>
        <end position="52"/>
    </location>
</feature>
<keyword evidence="3" id="KW-0378">Hydrolase</keyword>
<dbReference type="EMBL" id="JACOPS010000006">
    <property type="protein sequence ID" value="MBC5729117.1"/>
    <property type="molecule type" value="Genomic_DNA"/>
</dbReference>
<keyword evidence="5" id="KW-0812">Transmembrane</keyword>
<dbReference type="InterPro" id="IPR001478">
    <property type="entry name" value="PDZ"/>
</dbReference>
<feature type="region of interest" description="Disordered" evidence="4">
    <location>
        <begin position="519"/>
        <end position="550"/>
    </location>
</feature>
<dbReference type="SUPFAM" id="SSF50156">
    <property type="entry name" value="PDZ domain-like"/>
    <property type="match status" value="1"/>
</dbReference>
<dbReference type="PRINTS" id="PR00834">
    <property type="entry name" value="PROTEASES2C"/>
</dbReference>
<feature type="domain" description="PDZ" evidence="6">
    <location>
        <begin position="423"/>
        <end position="499"/>
    </location>
</feature>
<dbReference type="SUPFAM" id="SSF50494">
    <property type="entry name" value="Trypsin-like serine proteases"/>
    <property type="match status" value="1"/>
</dbReference>
<dbReference type="PANTHER" id="PTHR43343:SF3">
    <property type="entry name" value="PROTEASE DO-LIKE 8, CHLOROPLASTIC"/>
    <property type="match status" value="1"/>
</dbReference>
<feature type="compositionally biased region" description="Polar residues" evidence="4">
    <location>
        <begin position="58"/>
        <end position="105"/>
    </location>
</feature>
<keyword evidence="8" id="KW-1185">Reference proteome</keyword>
<dbReference type="InterPro" id="IPR051201">
    <property type="entry name" value="Chloro_Bact_Ser_Proteases"/>
</dbReference>
<dbReference type="InterPro" id="IPR001940">
    <property type="entry name" value="Peptidase_S1C"/>
</dbReference>
<feature type="region of interest" description="Disordered" evidence="4">
    <location>
        <begin position="1"/>
        <end position="105"/>
    </location>
</feature>
<dbReference type="Gene3D" id="2.40.10.10">
    <property type="entry name" value="Trypsin-like serine proteases"/>
    <property type="match status" value="2"/>
</dbReference>
<evidence type="ECO:0000256" key="3">
    <source>
        <dbReference type="ARBA" id="ARBA00022801"/>
    </source>
</evidence>
<comment type="similarity">
    <text evidence="1">Belongs to the peptidase S1C family.</text>
</comment>
<dbReference type="SMART" id="SM00228">
    <property type="entry name" value="PDZ"/>
    <property type="match status" value="1"/>
</dbReference>
<feature type="transmembrane region" description="Helical" evidence="5">
    <location>
        <begin position="152"/>
        <end position="175"/>
    </location>
</feature>
<accession>A0ABR7HNR1</accession>
<keyword evidence="5" id="KW-1133">Transmembrane helix</keyword>
<protein>
    <submittedName>
        <fullName evidence="7">Trypsin-like peptidase domain-containing protein</fullName>
    </submittedName>
</protein>
<dbReference type="Proteomes" id="UP000636755">
    <property type="component" value="Unassembled WGS sequence"/>
</dbReference>
<evidence type="ECO:0000313" key="8">
    <source>
        <dbReference type="Proteomes" id="UP000636755"/>
    </source>
</evidence>
<feature type="compositionally biased region" description="Low complexity" evidence="4">
    <location>
        <begin position="189"/>
        <end position="207"/>
    </location>
</feature>